<gene>
    <name evidence="2" type="ORF">BWQ96_00217</name>
</gene>
<keyword evidence="3" id="KW-1185">Reference proteome</keyword>
<proteinExistence type="predicted"/>
<feature type="transmembrane region" description="Helical" evidence="1">
    <location>
        <begin position="12"/>
        <end position="31"/>
    </location>
</feature>
<keyword evidence="1" id="KW-0472">Membrane</keyword>
<accession>A0A2V3J8L1</accession>
<keyword evidence="1" id="KW-0812">Transmembrane</keyword>
<reference evidence="2 3" key="1">
    <citation type="journal article" date="2018" name="Mol. Biol. Evol.">
        <title>Analysis of the draft genome of the red seaweed Gracilariopsis chorda provides insights into genome size evolution in Rhodophyta.</title>
        <authorList>
            <person name="Lee J."/>
            <person name="Yang E.C."/>
            <person name="Graf L."/>
            <person name="Yang J.H."/>
            <person name="Qiu H."/>
            <person name="Zel Zion U."/>
            <person name="Chan C.X."/>
            <person name="Stephens T.G."/>
            <person name="Weber A.P.M."/>
            <person name="Boo G.H."/>
            <person name="Boo S.M."/>
            <person name="Kim K.M."/>
            <person name="Shin Y."/>
            <person name="Jung M."/>
            <person name="Lee S.J."/>
            <person name="Yim H.S."/>
            <person name="Lee J.H."/>
            <person name="Bhattacharya D."/>
            <person name="Yoon H.S."/>
        </authorList>
    </citation>
    <scope>NUCLEOTIDE SEQUENCE [LARGE SCALE GENOMIC DNA]</scope>
    <source>
        <strain evidence="2 3">SKKU-2015</strain>
        <tissue evidence="2">Whole body</tissue>
    </source>
</reference>
<sequence length="51" mass="5911">MNSPFRQPDRKEMMAMLKANTAVLTVYFGLIRVTPPQLLDFGYAAYKHYSK</sequence>
<protein>
    <submittedName>
        <fullName evidence="2">Uncharacterized protein</fullName>
    </submittedName>
</protein>
<name>A0A2V3J8L1_9FLOR</name>
<keyword evidence="1" id="KW-1133">Transmembrane helix</keyword>
<evidence type="ECO:0000313" key="3">
    <source>
        <dbReference type="Proteomes" id="UP000247409"/>
    </source>
</evidence>
<organism evidence="2 3">
    <name type="scientific">Gracilariopsis chorda</name>
    <dbReference type="NCBI Taxonomy" id="448386"/>
    <lineage>
        <taxon>Eukaryota</taxon>
        <taxon>Rhodophyta</taxon>
        <taxon>Florideophyceae</taxon>
        <taxon>Rhodymeniophycidae</taxon>
        <taxon>Gracilariales</taxon>
        <taxon>Gracilariaceae</taxon>
        <taxon>Gracilariopsis</taxon>
    </lineage>
</organism>
<evidence type="ECO:0000313" key="2">
    <source>
        <dbReference type="EMBL" id="PXF50057.1"/>
    </source>
</evidence>
<comment type="caution">
    <text evidence="2">The sequence shown here is derived from an EMBL/GenBank/DDBJ whole genome shotgun (WGS) entry which is preliminary data.</text>
</comment>
<dbReference type="Proteomes" id="UP000247409">
    <property type="component" value="Unassembled WGS sequence"/>
</dbReference>
<dbReference type="EMBL" id="NBIV01000001">
    <property type="protein sequence ID" value="PXF50057.1"/>
    <property type="molecule type" value="Genomic_DNA"/>
</dbReference>
<evidence type="ECO:0000256" key="1">
    <source>
        <dbReference type="SAM" id="Phobius"/>
    </source>
</evidence>
<dbReference type="AlphaFoldDB" id="A0A2V3J8L1"/>